<keyword evidence="2" id="KW-0282">Flagellum</keyword>
<dbReference type="Proteomes" id="UP000240996">
    <property type="component" value="Unassembled WGS sequence"/>
</dbReference>
<reference evidence="2 3" key="1">
    <citation type="submission" date="2018-04" db="EMBL/GenBank/DDBJ databases">
        <title>Genomic Encyclopedia of Type Strains, Phase III (KMG-III): the genomes of soil and plant-associated and newly described type strains.</title>
        <authorList>
            <person name="Whitman W."/>
        </authorList>
    </citation>
    <scope>NUCLEOTIDE SEQUENCE [LARGE SCALE GENOMIC DNA]</scope>
    <source>
        <strain evidence="2 3">NW12</strain>
    </source>
</reference>
<proteinExistence type="predicted"/>
<keyword evidence="1" id="KW-0175">Coiled coil</keyword>
<sequence length="302" mass="30879">MTRIATIPLQRTLTDAVQKAQQRLAQTQLQLNSGKKAKDLADLGSAAVRTLSARSALSMQAAQSAATTRLGTTLSLYEANITAIDTIAGDLRTQLMTAVGTGATPALGSAIESAFSQFRSALNATDGSEPLFAGAQGDAIPFKPATLAETAGTTTQAAFGNDDVRASASIGGGATLTYGVTASELGDGVLAAFRTLAEAGPIGASPSADQAAALKTAIAQLDAALPQVRGLNAANGLRQAQIETLGARAADRAALLEKIVSDNEDADYGQISMDLMQRKTMLEASYSVFGKVAGLSLVAYLR</sequence>
<dbReference type="PANTHER" id="PTHR42792:SF1">
    <property type="entry name" value="FLAGELLAR HOOK-ASSOCIATED PROTEIN 3"/>
    <property type="match status" value="1"/>
</dbReference>
<dbReference type="GO" id="GO:0009288">
    <property type="term" value="C:bacterial-type flagellum"/>
    <property type="evidence" value="ECO:0007669"/>
    <property type="project" value="InterPro"/>
</dbReference>
<accession>A0A2T4YP67</accession>
<dbReference type="PANTHER" id="PTHR42792">
    <property type="entry name" value="FLAGELLIN"/>
    <property type="match status" value="1"/>
</dbReference>
<dbReference type="AlphaFoldDB" id="A0A2T4YP67"/>
<keyword evidence="3" id="KW-1185">Reference proteome</keyword>
<evidence type="ECO:0000313" key="3">
    <source>
        <dbReference type="Proteomes" id="UP000240996"/>
    </source>
</evidence>
<gene>
    <name evidence="2" type="ORF">C8J24_1531</name>
</gene>
<dbReference type="EMBL" id="PZZN01000002">
    <property type="protein sequence ID" value="PTM45316.1"/>
    <property type="molecule type" value="Genomic_DNA"/>
</dbReference>
<name>A0A2T4YP67_9SPHN</name>
<comment type="caution">
    <text evidence="2">The sequence shown here is derived from an EMBL/GenBank/DDBJ whole genome shotgun (WGS) entry which is preliminary data.</text>
</comment>
<dbReference type="Gene3D" id="1.20.1330.10">
    <property type="entry name" value="f41 fragment of flagellin, N-terminal domain"/>
    <property type="match status" value="1"/>
</dbReference>
<dbReference type="SUPFAM" id="SSF64518">
    <property type="entry name" value="Phase 1 flagellin"/>
    <property type="match status" value="1"/>
</dbReference>
<dbReference type="InterPro" id="IPR001492">
    <property type="entry name" value="Flagellin"/>
</dbReference>
<evidence type="ECO:0000256" key="1">
    <source>
        <dbReference type="SAM" id="Coils"/>
    </source>
</evidence>
<protein>
    <submittedName>
        <fullName evidence="2">Flagellar hook-associated protein 3 FlgL</fullName>
    </submittedName>
</protein>
<keyword evidence="2" id="KW-0969">Cilium</keyword>
<evidence type="ECO:0000313" key="2">
    <source>
        <dbReference type="EMBL" id="PTM45316.1"/>
    </source>
</evidence>
<feature type="coiled-coil region" evidence="1">
    <location>
        <begin position="10"/>
        <end position="37"/>
    </location>
</feature>
<dbReference type="GO" id="GO:0005198">
    <property type="term" value="F:structural molecule activity"/>
    <property type="evidence" value="ECO:0007669"/>
    <property type="project" value="InterPro"/>
</dbReference>
<organism evidence="2 3">
    <name type="scientific">Sphingomonas aerolata</name>
    <dbReference type="NCBI Taxonomy" id="185951"/>
    <lineage>
        <taxon>Bacteria</taxon>
        <taxon>Pseudomonadati</taxon>
        <taxon>Pseudomonadota</taxon>
        <taxon>Alphaproteobacteria</taxon>
        <taxon>Sphingomonadales</taxon>
        <taxon>Sphingomonadaceae</taxon>
        <taxon>Sphingomonas</taxon>
    </lineage>
</organism>
<keyword evidence="2" id="KW-0966">Cell projection</keyword>
<dbReference type="RefSeq" id="WP_107931515.1">
    <property type="nucleotide sequence ID" value="NZ_JASPFM010000001.1"/>
</dbReference>